<dbReference type="AlphaFoldDB" id="A0A9X1VSR1"/>
<reference evidence="2" key="1">
    <citation type="submission" date="2022-02" db="EMBL/GenBank/DDBJ databases">
        <title>Polaribacter sp. MSW13, isolated from seawater.</title>
        <authorList>
            <person name="Kristyanto S."/>
            <person name="Jung J."/>
            <person name="Jeon C.O."/>
        </authorList>
    </citation>
    <scope>NUCLEOTIDE SEQUENCE</scope>
    <source>
        <strain evidence="2">MSW13</strain>
    </source>
</reference>
<proteinExistence type="predicted"/>
<keyword evidence="1" id="KW-1133">Transmembrane helix</keyword>
<evidence type="ECO:0000313" key="3">
    <source>
        <dbReference type="Proteomes" id="UP001139369"/>
    </source>
</evidence>
<gene>
    <name evidence="2" type="ORF">MC378_14225</name>
</gene>
<keyword evidence="1" id="KW-0812">Transmembrane</keyword>
<dbReference type="EMBL" id="JAKQYM010000015">
    <property type="protein sequence ID" value="MCI2230332.1"/>
    <property type="molecule type" value="Genomic_DNA"/>
</dbReference>
<dbReference type="Proteomes" id="UP001139369">
    <property type="component" value="Unassembled WGS sequence"/>
</dbReference>
<dbReference type="RefSeq" id="WP_242179442.1">
    <property type="nucleotide sequence ID" value="NZ_JAKQYM010000015.1"/>
</dbReference>
<evidence type="ECO:0000256" key="1">
    <source>
        <dbReference type="SAM" id="Phobius"/>
    </source>
</evidence>
<name>A0A9X1VSR1_9FLAO</name>
<keyword evidence="3" id="KW-1185">Reference proteome</keyword>
<protein>
    <submittedName>
        <fullName evidence="2">Uncharacterized protein</fullName>
    </submittedName>
</protein>
<organism evidence="2 3">
    <name type="scientific">Polaribacter marinus</name>
    <dbReference type="NCBI Taxonomy" id="2916838"/>
    <lineage>
        <taxon>Bacteria</taxon>
        <taxon>Pseudomonadati</taxon>
        <taxon>Bacteroidota</taxon>
        <taxon>Flavobacteriia</taxon>
        <taxon>Flavobacteriales</taxon>
        <taxon>Flavobacteriaceae</taxon>
    </lineage>
</organism>
<evidence type="ECO:0000313" key="2">
    <source>
        <dbReference type="EMBL" id="MCI2230332.1"/>
    </source>
</evidence>
<sequence length="342" mass="38867">MNRLQDSINSVSDTISKVASNKVNVPIETDTSQFDLIFWISVLGGFFSLAGAIISLYTFAKVKSIEKAKSEEREVLTGALNLKDLAGKLRITESYIRNEGQVNVDQVQNSLTKLNAELTTAMRILLPEAKDEGILENAKIIAENYWTNQFALDAINKVQSEFTVLAWRVTRVGKEELLQKYINKLHKNPSLKIKILFISPDAPGHVYVSLEKMLTTNDAKTIRKQQIFNKELIISTLRSYVSEKKYNTNLLDRIELYEMDEFPYLHAVVVDEKVYYGINFYMSPRLGATELLDRSCIEAPISSPFGEKVIEQIKIVQKLSRRIPLNPINSLEDTKETPKINT</sequence>
<accession>A0A9X1VSR1</accession>
<keyword evidence="1" id="KW-0472">Membrane</keyword>
<feature type="transmembrane region" description="Helical" evidence="1">
    <location>
        <begin position="36"/>
        <end position="60"/>
    </location>
</feature>
<comment type="caution">
    <text evidence="2">The sequence shown here is derived from an EMBL/GenBank/DDBJ whole genome shotgun (WGS) entry which is preliminary data.</text>
</comment>